<evidence type="ECO:0000256" key="11">
    <source>
        <dbReference type="ARBA" id="ARBA00022801"/>
    </source>
</evidence>
<evidence type="ECO:0000256" key="13">
    <source>
        <dbReference type="ARBA" id="ARBA00032464"/>
    </source>
</evidence>
<keyword evidence="10 15" id="KW-0479">Metal-binding</keyword>
<evidence type="ECO:0000256" key="2">
    <source>
        <dbReference type="ARBA" id="ARBA00001913"/>
    </source>
</evidence>
<feature type="binding site" evidence="15">
    <location>
        <position position="17"/>
    </location>
    <ligand>
        <name>a divalent metal cation</name>
        <dbReference type="ChEBI" id="CHEBI:60240"/>
    </ligand>
</feature>
<protein>
    <recommendedName>
        <fullName evidence="8">Regucalcin</fullName>
        <ecNumber evidence="7">3.1.1.17</ecNumber>
    </recommendedName>
    <alternativeName>
        <fullName evidence="13">Gluconolactonase</fullName>
    </alternativeName>
</protein>
<comment type="subcellular location">
    <subcellularLocation>
        <location evidence="5">Cytoplasm</location>
    </subcellularLocation>
</comment>
<feature type="domain" description="SMP-30/Gluconolactonase/LRE-like region" evidence="16">
    <location>
        <begin position="15"/>
        <end position="261"/>
    </location>
</feature>
<evidence type="ECO:0000256" key="7">
    <source>
        <dbReference type="ARBA" id="ARBA00013227"/>
    </source>
</evidence>
<dbReference type="Gene3D" id="2.120.10.30">
    <property type="entry name" value="TolB, C-terminal domain"/>
    <property type="match status" value="1"/>
</dbReference>
<comment type="catalytic activity">
    <reaction evidence="1">
        <text>D-glucono-1,5-lactone + H2O = D-gluconate + H(+)</text>
        <dbReference type="Rhea" id="RHEA:10440"/>
        <dbReference type="ChEBI" id="CHEBI:15377"/>
        <dbReference type="ChEBI" id="CHEBI:15378"/>
        <dbReference type="ChEBI" id="CHEBI:16217"/>
        <dbReference type="ChEBI" id="CHEBI:18391"/>
        <dbReference type="EC" id="3.1.1.17"/>
    </reaction>
</comment>
<dbReference type="PRINTS" id="PR01791">
    <property type="entry name" value="REGUCALCIN"/>
</dbReference>
<dbReference type="GO" id="GO:0005509">
    <property type="term" value="F:calcium ion binding"/>
    <property type="evidence" value="ECO:0007669"/>
    <property type="project" value="InterPro"/>
</dbReference>
<evidence type="ECO:0000256" key="15">
    <source>
        <dbReference type="PIRSR" id="PIRSR605511-2"/>
    </source>
</evidence>
<sequence>MGIEIDCILDSRSVVGEGIVWDVETQRLWWVDIPPGLVHCTDPATGLTQTRGMGEPVGCLALRAGGGLVLATKSGFKLLDWESGAVTPITDPEAHLPHNRFNDGNTDPAGRFWAGSMRDPRDLTQPPTGTFYRLDPDHSVTPGPTELYTANGLAFSPDGSRMYYSDSAPNVRTIWVCDYDLETGTPGAPRVLFDTRAVTGRPDGGTVDADGCYWMAGVSGWQLYRITPEGKLDRTIDLPIEKPSRPMFGGPNLDVLYLTSIGGEDIAEPKRQPRAGGLFALTGLGVQGVPQARFKG</sequence>
<dbReference type="Pfam" id="PF08450">
    <property type="entry name" value="SGL"/>
    <property type="match status" value="1"/>
</dbReference>
<evidence type="ECO:0000256" key="3">
    <source>
        <dbReference type="ARBA" id="ARBA00001936"/>
    </source>
</evidence>
<dbReference type="EMBL" id="FXYF01000008">
    <property type="protein sequence ID" value="SMX45170.1"/>
    <property type="molecule type" value="Genomic_DNA"/>
</dbReference>
<keyword evidence="11 17" id="KW-0378">Hydrolase</keyword>
<feature type="active site" description="Proton donor/acceptor" evidence="14">
    <location>
        <position position="203"/>
    </location>
</feature>
<evidence type="ECO:0000256" key="8">
    <source>
        <dbReference type="ARBA" id="ARBA00016808"/>
    </source>
</evidence>
<comment type="similarity">
    <text evidence="6">Belongs to the SMP-30/CGR1 family.</text>
</comment>
<comment type="cofactor">
    <cofactor evidence="15">
        <name>Zn(2+)</name>
        <dbReference type="ChEBI" id="CHEBI:29105"/>
    </cofactor>
    <text evidence="15">Binds 1 divalent metal cation per subunit.</text>
</comment>
<feature type="binding site" evidence="15">
    <location>
        <position position="151"/>
    </location>
    <ligand>
        <name>a divalent metal cation</name>
        <dbReference type="ChEBI" id="CHEBI:60240"/>
    </ligand>
</feature>
<dbReference type="Proteomes" id="UP000207598">
    <property type="component" value="Unassembled WGS sequence"/>
</dbReference>
<evidence type="ECO:0000256" key="9">
    <source>
        <dbReference type="ARBA" id="ARBA00022490"/>
    </source>
</evidence>
<accession>A0A238KR84</accession>
<evidence type="ECO:0000256" key="14">
    <source>
        <dbReference type="PIRSR" id="PIRSR605511-1"/>
    </source>
</evidence>
<dbReference type="PANTHER" id="PTHR10907">
    <property type="entry name" value="REGUCALCIN"/>
    <property type="match status" value="1"/>
</dbReference>
<feature type="binding site" evidence="15">
    <location>
        <position position="100"/>
    </location>
    <ligand>
        <name>substrate</name>
    </ligand>
</feature>
<dbReference type="InterPro" id="IPR008367">
    <property type="entry name" value="Regucalcin"/>
</dbReference>
<comment type="cofactor">
    <cofactor evidence="4">
        <name>Mg(2+)</name>
        <dbReference type="ChEBI" id="CHEBI:18420"/>
    </cofactor>
</comment>
<keyword evidence="15" id="KW-0862">Zinc</keyword>
<keyword evidence="18" id="KW-1185">Reference proteome</keyword>
<dbReference type="EC" id="3.1.1.17" evidence="7"/>
<reference evidence="17 18" key="1">
    <citation type="submission" date="2017-05" db="EMBL/GenBank/DDBJ databases">
        <authorList>
            <person name="Song R."/>
            <person name="Chenine A.L."/>
            <person name="Ruprecht R.M."/>
        </authorList>
    </citation>
    <scope>NUCLEOTIDE SEQUENCE [LARGE SCALE GENOMIC DNA]</scope>
    <source>
        <strain evidence="17 18">CECT 8898</strain>
    </source>
</reference>
<keyword evidence="12" id="KW-0106">Calcium</keyword>
<feature type="binding site" evidence="15">
    <location>
        <position position="102"/>
    </location>
    <ligand>
        <name>substrate</name>
    </ligand>
</feature>
<dbReference type="GO" id="GO:0030234">
    <property type="term" value="F:enzyme regulator activity"/>
    <property type="evidence" value="ECO:0007669"/>
    <property type="project" value="InterPro"/>
</dbReference>
<evidence type="ECO:0000313" key="18">
    <source>
        <dbReference type="Proteomes" id="UP000207598"/>
    </source>
</evidence>
<evidence type="ECO:0000256" key="4">
    <source>
        <dbReference type="ARBA" id="ARBA00001946"/>
    </source>
</evidence>
<dbReference type="InterPro" id="IPR005511">
    <property type="entry name" value="SMP-30"/>
</dbReference>
<evidence type="ECO:0000256" key="10">
    <source>
        <dbReference type="ARBA" id="ARBA00022723"/>
    </source>
</evidence>
<dbReference type="RefSeq" id="WP_094021958.1">
    <property type="nucleotide sequence ID" value="NZ_FXYF01000008.1"/>
</dbReference>
<gene>
    <name evidence="17" type="primary">araB_1</name>
    <name evidence="17" type="ORF">MAA8898_03160</name>
</gene>
<dbReference type="GO" id="GO:0019853">
    <property type="term" value="P:L-ascorbic acid biosynthetic process"/>
    <property type="evidence" value="ECO:0007669"/>
    <property type="project" value="TreeGrafter"/>
</dbReference>
<comment type="cofactor">
    <cofactor evidence="3">
        <name>Mn(2+)</name>
        <dbReference type="ChEBI" id="CHEBI:29035"/>
    </cofactor>
</comment>
<evidence type="ECO:0000313" key="17">
    <source>
        <dbReference type="EMBL" id="SMX45170.1"/>
    </source>
</evidence>
<dbReference type="SUPFAM" id="SSF63829">
    <property type="entry name" value="Calcium-dependent phosphotriesterase"/>
    <property type="match status" value="1"/>
</dbReference>
<evidence type="ECO:0000256" key="6">
    <source>
        <dbReference type="ARBA" id="ARBA00008853"/>
    </source>
</evidence>
<dbReference type="GO" id="GO:0004341">
    <property type="term" value="F:gluconolactonase activity"/>
    <property type="evidence" value="ECO:0007669"/>
    <property type="project" value="UniProtKB-EC"/>
</dbReference>
<evidence type="ECO:0000256" key="5">
    <source>
        <dbReference type="ARBA" id="ARBA00004496"/>
    </source>
</evidence>
<organism evidence="17 18">
    <name type="scientific">Maliponia aquimaris</name>
    <dbReference type="NCBI Taxonomy" id="1673631"/>
    <lineage>
        <taxon>Bacteria</taxon>
        <taxon>Pseudomonadati</taxon>
        <taxon>Pseudomonadota</taxon>
        <taxon>Alphaproteobacteria</taxon>
        <taxon>Rhodobacterales</taxon>
        <taxon>Paracoccaceae</taxon>
        <taxon>Maliponia</taxon>
    </lineage>
</organism>
<dbReference type="InterPro" id="IPR011042">
    <property type="entry name" value="6-blade_b-propeller_TolB-like"/>
</dbReference>
<feature type="binding site" evidence="15">
    <location>
        <position position="203"/>
    </location>
    <ligand>
        <name>a divalent metal cation</name>
        <dbReference type="ChEBI" id="CHEBI:60240"/>
    </ligand>
</feature>
<dbReference type="AlphaFoldDB" id="A0A238KR84"/>
<dbReference type="PANTHER" id="PTHR10907:SF47">
    <property type="entry name" value="REGUCALCIN"/>
    <property type="match status" value="1"/>
</dbReference>
<name>A0A238KR84_9RHOB</name>
<dbReference type="PRINTS" id="PR01790">
    <property type="entry name" value="SMP30FAMILY"/>
</dbReference>
<keyword evidence="9" id="KW-0963">Cytoplasm</keyword>
<comment type="cofactor">
    <cofactor evidence="2">
        <name>Ca(2+)</name>
        <dbReference type="ChEBI" id="CHEBI:29108"/>
    </cofactor>
</comment>
<dbReference type="GO" id="GO:0005737">
    <property type="term" value="C:cytoplasm"/>
    <property type="evidence" value="ECO:0007669"/>
    <property type="project" value="UniProtKB-SubCell"/>
</dbReference>
<evidence type="ECO:0000256" key="12">
    <source>
        <dbReference type="ARBA" id="ARBA00022837"/>
    </source>
</evidence>
<evidence type="ECO:0000256" key="1">
    <source>
        <dbReference type="ARBA" id="ARBA00001589"/>
    </source>
</evidence>
<dbReference type="OrthoDB" id="2633250at2"/>
<dbReference type="InterPro" id="IPR013658">
    <property type="entry name" value="SGL"/>
</dbReference>
<proteinExistence type="inferred from homology"/>
<evidence type="ECO:0000259" key="16">
    <source>
        <dbReference type="Pfam" id="PF08450"/>
    </source>
</evidence>